<feature type="transmembrane region" description="Helical" evidence="7">
    <location>
        <begin position="431"/>
        <end position="453"/>
    </location>
</feature>
<name>A0A841IW37_9SPHN</name>
<keyword evidence="4 7" id="KW-0812">Transmembrane</keyword>
<dbReference type="InterPro" id="IPR050833">
    <property type="entry name" value="Poly_Biosynth_Transport"/>
</dbReference>
<keyword evidence="3" id="KW-1003">Cell membrane</keyword>
<evidence type="ECO:0000313" key="8">
    <source>
        <dbReference type="EMBL" id="MBB6122480.1"/>
    </source>
</evidence>
<dbReference type="RefSeq" id="WP_184076660.1">
    <property type="nucleotide sequence ID" value="NZ_JACIJP010000001.1"/>
</dbReference>
<feature type="transmembrane region" description="Helical" evidence="7">
    <location>
        <begin position="271"/>
        <end position="292"/>
    </location>
</feature>
<feature type="transmembrane region" description="Helical" evidence="7">
    <location>
        <begin position="348"/>
        <end position="368"/>
    </location>
</feature>
<feature type="transmembrane region" description="Helical" evidence="7">
    <location>
        <begin position="374"/>
        <end position="392"/>
    </location>
</feature>
<feature type="transmembrane region" description="Helical" evidence="7">
    <location>
        <begin position="64"/>
        <end position="83"/>
    </location>
</feature>
<dbReference type="GO" id="GO:0005886">
    <property type="term" value="C:plasma membrane"/>
    <property type="evidence" value="ECO:0007669"/>
    <property type="project" value="UniProtKB-SubCell"/>
</dbReference>
<dbReference type="CDD" id="cd13127">
    <property type="entry name" value="MATE_tuaB_like"/>
    <property type="match status" value="1"/>
</dbReference>
<feature type="transmembrane region" description="Helical" evidence="7">
    <location>
        <begin position="132"/>
        <end position="150"/>
    </location>
</feature>
<dbReference type="PANTHER" id="PTHR30250:SF10">
    <property type="entry name" value="LIPOPOLYSACCHARIDE BIOSYNTHESIS PROTEIN WZXC"/>
    <property type="match status" value="1"/>
</dbReference>
<feature type="transmembrane region" description="Helical" evidence="7">
    <location>
        <begin position="103"/>
        <end position="126"/>
    </location>
</feature>
<evidence type="ECO:0000313" key="9">
    <source>
        <dbReference type="Proteomes" id="UP000552700"/>
    </source>
</evidence>
<gene>
    <name evidence="8" type="ORF">FHS92_000187</name>
</gene>
<feature type="transmembrane region" description="Helical" evidence="7">
    <location>
        <begin position="162"/>
        <end position="183"/>
    </location>
</feature>
<keyword evidence="9" id="KW-1185">Reference proteome</keyword>
<evidence type="ECO:0000256" key="1">
    <source>
        <dbReference type="ARBA" id="ARBA00004651"/>
    </source>
</evidence>
<evidence type="ECO:0000256" key="3">
    <source>
        <dbReference type="ARBA" id="ARBA00022475"/>
    </source>
</evidence>
<reference evidence="8 9" key="1">
    <citation type="submission" date="2020-08" db="EMBL/GenBank/DDBJ databases">
        <title>Genomic Encyclopedia of Type Strains, Phase IV (KMG-IV): sequencing the most valuable type-strain genomes for metagenomic binning, comparative biology and taxonomic classification.</title>
        <authorList>
            <person name="Goeker M."/>
        </authorList>
    </citation>
    <scope>NUCLEOTIDE SEQUENCE [LARGE SCALE GENOMIC DNA]</scope>
    <source>
        <strain evidence="8 9">DSM 102255</strain>
    </source>
</reference>
<dbReference type="AlphaFoldDB" id="A0A841IW37"/>
<accession>A0A841IW37</accession>
<organism evidence="8 9">
    <name type="scientific">Sphingobium subterraneum</name>
    <dbReference type="NCBI Taxonomy" id="627688"/>
    <lineage>
        <taxon>Bacteria</taxon>
        <taxon>Pseudomonadati</taxon>
        <taxon>Pseudomonadota</taxon>
        <taxon>Alphaproteobacteria</taxon>
        <taxon>Sphingomonadales</taxon>
        <taxon>Sphingomonadaceae</taxon>
        <taxon>Sphingobium</taxon>
    </lineage>
</organism>
<comment type="similarity">
    <text evidence="2">Belongs to the polysaccharide synthase family.</text>
</comment>
<feature type="transmembrane region" description="Helical" evidence="7">
    <location>
        <begin position="399"/>
        <end position="419"/>
    </location>
</feature>
<proteinExistence type="inferred from homology"/>
<evidence type="ECO:0000256" key="4">
    <source>
        <dbReference type="ARBA" id="ARBA00022692"/>
    </source>
</evidence>
<dbReference type="Pfam" id="PF13440">
    <property type="entry name" value="Polysacc_synt_3"/>
    <property type="match status" value="1"/>
</dbReference>
<dbReference type="EMBL" id="JACIJP010000001">
    <property type="protein sequence ID" value="MBB6122480.1"/>
    <property type="molecule type" value="Genomic_DNA"/>
</dbReference>
<evidence type="ECO:0000256" key="5">
    <source>
        <dbReference type="ARBA" id="ARBA00022989"/>
    </source>
</evidence>
<dbReference type="Proteomes" id="UP000552700">
    <property type="component" value="Unassembled WGS sequence"/>
</dbReference>
<comment type="subcellular location">
    <subcellularLocation>
        <location evidence="1">Cell membrane</location>
        <topology evidence="1">Multi-pass membrane protein</topology>
    </subcellularLocation>
</comment>
<evidence type="ECO:0000256" key="7">
    <source>
        <dbReference type="SAM" id="Phobius"/>
    </source>
</evidence>
<feature type="transmembrane region" description="Helical" evidence="7">
    <location>
        <begin position="40"/>
        <end position="58"/>
    </location>
</feature>
<keyword evidence="5 7" id="KW-1133">Transmembrane helix</keyword>
<protein>
    <submittedName>
        <fullName evidence="8">PST family polysaccharide transporter</fullName>
    </submittedName>
</protein>
<feature type="transmembrane region" description="Helical" evidence="7">
    <location>
        <begin position="465"/>
        <end position="486"/>
    </location>
</feature>
<comment type="caution">
    <text evidence="8">The sequence shown here is derived from an EMBL/GenBank/DDBJ whole genome shotgun (WGS) entry which is preliminary data.</text>
</comment>
<dbReference type="PANTHER" id="PTHR30250">
    <property type="entry name" value="PST FAMILY PREDICTED COLANIC ACID TRANSPORTER"/>
    <property type="match status" value="1"/>
</dbReference>
<keyword evidence="6 7" id="KW-0472">Membrane</keyword>
<evidence type="ECO:0000256" key="6">
    <source>
        <dbReference type="ARBA" id="ARBA00023136"/>
    </source>
</evidence>
<feature type="transmembrane region" description="Helical" evidence="7">
    <location>
        <begin position="312"/>
        <end position="336"/>
    </location>
</feature>
<sequence>MKPFLTRDERNARVLNASTEGGGWGKRAVRGGVISISAQVVRMVIAIGGTAVLSRLLGPSDFGLIAMAGTITSFVSMFADMGLSTSTVQRPSIGQTWVSTLMFINIGIGLALMAVTMAVAPVAAWVFSDPRVTLITMALAVALPITAAGAQHNALLSRSMNWFAIQCASIVGQLIGLITAILFISFTSIGYWGLVMQAVIGALISTFLSWRFCDWRPSWTLDWSMARQEVSMGVGITGNGINNYFQRQLDNGLIGWWWGARELGFYSRGYNLFYTLQLFASLPIAMVLMPLLSRSQHDADYWKRNVLDAAAVASMGNGLVAAVFTCLSVAMVHFLLGPGWDKSGMVILYLAPSIMLFNTSVLNAVFMARRDMRGLLWSGAITTALFAVAFLVSLRFGVVAMAAAYSVVMLVTLPISVYLAFRADVVRQRDYYRVVLPFVLCGVVTIAVYMRFVPDPLGAIGFVQIVLRGMGLGAFYCALALAVFWFDPVLAPLKARVMGYLKHWQLPAWARRSI</sequence>
<evidence type="ECO:0000256" key="2">
    <source>
        <dbReference type="ARBA" id="ARBA00007430"/>
    </source>
</evidence>